<organism evidence="4 5">
    <name type="scientific">Paucilactobacillus oligofermentans DSM 15707 = LMG 22743</name>
    <dbReference type="NCBI Taxonomy" id="1423778"/>
    <lineage>
        <taxon>Bacteria</taxon>
        <taxon>Bacillati</taxon>
        <taxon>Bacillota</taxon>
        <taxon>Bacilli</taxon>
        <taxon>Lactobacillales</taxon>
        <taxon>Lactobacillaceae</taxon>
        <taxon>Paucilactobacillus</taxon>
    </lineage>
</organism>
<keyword evidence="2 4" id="KW-0808">Transferase</keyword>
<dbReference type="Proteomes" id="UP000051697">
    <property type="component" value="Unassembled WGS sequence"/>
</dbReference>
<keyword evidence="1" id="KW-0328">Glycosyltransferase</keyword>
<dbReference type="InterPro" id="IPR001296">
    <property type="entry name" value="Glyco_trans_1"/>
</dbReference>
<reference evidence="4 5" key="1">
    <citation type="journal article" date="2015" name="Genome Announc.">
        <title>Expanding the biotechnology potential of lactobacilli through comparative genomics of 213 strains and associated genera.</title>
        <authorList>
            <person name="Sun Z."/>
            <person name="Harris H.M."/>
            <person name="McCann A."/>
            <person name="Guo C."/>
            <person name="Argimon S."/>
            <person name="Zhang W."/>
            <person name="Yang X."/>
            <person name="Jeffery I.B."/>
            <person name="Cooney J.C."/>
            <person name="Kagawa T.F."/>
            <person name="Liu W."/>
            <person name="Song Y."/>
            <person name="Salvetti E."/>
            <person name="Wrobel A."/>
            <person name="Rasinkangas P."/>
            <person name="Parkhill J."/>
            <person name="Rea M.C."/>
            <person name="O'Sullivan O."/>
            <person name="Ritari J."/>
            <person name="Douillard F.P."/>
            <person name="Paul Ross R."/>
            <person name="Yang R."/>
            <person name="Briner A.E."/>
            <person name="Felis G.E."/>
            <person name="de Vos W.M."/>
            <person name="Barrangou R."/>
            <person name="Klaenhammer T.R."/>
            <person name="Caufield P.W."/>
            <person name="Cui Y."/>
            <person name="Zhang H."/>
            <person name="O'Toole P.W."/>
        </authorList>
    </citation>
    <scope>NUCLEOTIDE SEQUENCE [LARGE SCALE GENOMIC DNA]</scope>
    <source>
        <strain evidence="4 5">DSM 15707</strain>
    </source>
</reference>
<keyword evidence="5" id="KW-1185">Reference proteome</keyword>
<dbReference type="AlphaFoldDB" id="A0A0R1RQX8"/>
<dbReference type="RefSeq" id="WP_057890269.1">
    <property type="nucleotide sequence ID" value="NZ_AZFE01000031.1"/>
</dbReference>
<evidence type="ECO:0000313" key="5">
    <source>
        <dbReference type="Proteomes" id="UP000051697"/>
    </source>
</evidence>
<dbReference type="STRING" id="1423778.FC70_GL001353"/>
<dbReference type="Gene3D" id="3.40.50.2000">
    <property type="entry name" value="Glycogen Phosphorylase B"/>
    <property type="match status" value="2"/>
</dbReference>
<dbReference type="KEGG" id="lol:LACOL_1677"/>
<evidence type="ECO:0000259" key="3">
    <source>
        <dbReference type="Pfam" id="PF00534"/>
    </source>
</evidence>
<dbReference type="OrthoDB" id="9765175at2"/>
<feature type="domain" description="Glycosyl transferase family 1" evidence="3">
    <location>
        <begin position="297"/>
        <end position="450"/>
    </location>
</feature>
<evidence type="ECO:0000256" key="1">
    <source>
        <dbReference type="ARBA" id="ARBA00022676"/>
    </source>
</evidence>
<evidence type="ECO:0000256" key="2">
    <source>
        <dbReference type="ARBA" id="ARBA00022679"/>
    </source>
</evidence>
<gene>
    <name evidence="4" type="ORF">FC70_GL001353</name>
</gene>
<accession>A0A0R1RQX8</accession>
<dbReference type="PANTHER" id="PTHR12526:SF629">
    <property type="entry name" value="TEICHURONIC ACID BIOSYNTHESIS GLYCOSYLTRANSFERASE TUAH-RELATED"/>
    <property type="match status" value="1"/>
</dbReference>
<dbReference type="GO" id="GO:0016757">
    <property type="term" value="F:glycosyltransferase activity"/>
    <property type="evidence" value="ECO:0007669"/>
    <property type="project" value="UniProtKB-KW"/>
</dbReference>
<name>A0A0R1RQX8_9LACO</name>
<dbReference type="PANTHER" id="PTHR12526">
    <property type="entry name" value="GLYCOSYLTRANSFERASE"/>
    <property type="match status" value="1"/>
</dbReference>
<evidence type="ECO:0000313" key="4">
    <source>
        <dbReference type="EMBL" id="KRL55747.1"/>
    </source>
</evidence>
<dbReference type="Pfam" id="PF00534">
    <property type="entry name" value="Glycos_transf_1"/>
    <property type="match status" value="1"/>
</dbReference>
<dbReference type="EMBL" id="AZFE01000031">
    <property type="protein sequence ID" value="KRL55747.1"/>
    <property type="molecule type" value="Genomic_DNA"/>
</dbReference>
<dbReference type="PATRIC" id="fig|1423778.4.peg.1389"/>
<dbReference type="SUPFAM" id="SSF53756">
    <property type="entry name" value="UDP-Glycosyltransferase/glycogen phosphorylase"/>
    <property type="match status" value="1"/>
</dbReference>
<protein>
    <submittedName>
        <fullName evidence="4">Glycosyltransferase</fullName>
    </submittedName>
</protein>
<proteinExistence type="predicted"/>
<sequence>MNFFINGAMGIGNSGVEHAQFYRAKRFDQVELPYRFVFVEIVKNIHEAMDQWNLRDDQVINMWEYFVLGQDYAKKGLEKRVEPSEDLVVDKTNTHRKRESVTSSGLRIVEHYVKYPDKHKPDSKMLMVSNGRTEMYDDATGEKRVMYENIDDQNRKNLITNIHLFNENGQHLFFRNELQLHRYFFEQLDKLYGGKSTFIVDRGEDNEVALMLNRIAGSKVVDVIHADHLSDRDDPKNPLWNNYNEYLLTHNQLVDRIVTATELQREDLLVDFPNKTRKFVTIPVGGVRDGIKKITRKLDKGPFKLITASRLASEKHVDYIVRAVAALKDEGFDLTFDIYGQGGESKKIKDTIEEVKAEDYVTLKGLSHDLEHVYPKYDAFISASLSEGFGLTYIEALNAALPVVTFDARFGASELIQDGYNGFSSDFKPNDDDYNVKQLTESLRRLLKSDYPNIVNNTQKSIEKFQDKVIAKKWEAMINEL</sequence>
<comment type="caution">
    <text evidence="4">The sequence shown here is derived from an EMBL/GenBank/DDBJ whole genome shotgun (WGS) entry which is preliminary data.</text>
</comment>